<dbReference type="Pfam" id="PF10342">
    <property type="entry name" value="Kre9_KNH"/>
    <property type="match status" value="1"/>
</dbReference>
<dbReference type="EMBL" id="MU003824">
    <property type="protein sequence ID" value="KAF2718449.1"/>
    <property type="molecule type" value="Genomic_DNA"/>
</dbReference>
<keyword evidence="3" id="KW-0812">Transmembrane</keyword>
<feature type="transmembrane region" description="Helical" evidence="3">
    <location>
        <begin position="227"/>
        <end position="251"/>
    </location>
</feature>
<feature type="compositionally biased region" description="Polar residues" evidence="2">
    <location>
        <begin position="284"/>
        <end position="301"/>
    </location>
</feature>
<keyword evidence="6" id="KW-1185">Reference proteome</keyword>
<feature type="region of interest" description="Disordered" evidence="2">
    <location>
        <begin position="284"/>
        <end position="303"/>
    </location>
</feature>
<dbReference type="AlphaFoldDB" id="A0A9P4Q2A0"/>
<evidence type="ECO:0000256" key="1">
    <source>
        <dbReference type="ARBA" id="ARBA00022729"/>
    </source>
</evidence>
<evidence type="ECO:0000313" key="5">
    <source>
        <dbReference type="EMBL" id="KAF2718449.1"/>
    </source>
</evidence>
<dbReference type="GO" id="GO:0042546">
    <property type="term" value="P:cell wall biogenesis"/>
    <property type="evidence" value="ECO:0007669"/>
    <property type="project" value="InterPro"/>
</dbReference>
<gene>
    <name evidence="5" type="ORF">K431DRAFT_287605</name>
</gene>
<evidence type="ECO:0000256" key="3">
    <source>
        <dbReference type="SAM" id="Phobius"/>
    </source>
</evidence>
<feature type="domain" description="Yeast cell wall synthesis Kre9/Knh1-like N-terminal" evidence="4">
    <location>
        <begin position="36"/>
        <end position="140"/>
    </location>
</feature>
<protein>
    <recommendedName>
        <fullName evidence="4">Yeast cell wall synthesis Kre9/Knh1-like N-terminal domain-containing protein</fullName>
    </recommendedName>
</protein>
<dbReference type="InterPro" id="IPR018466">
    <property type="entry name" value="Kre9/Knh1-like_N"/>
</dbReference>
<sequence>MSLVMIDSLTFQIFLISLVATLFPTEILGLGIQFTTPGGGATWPAGPLTAQWEDAGGSPGMKSLTSYSLELMVGGNAATDSMSLQPIGPNNGTGLVADGTVEGIINADVAQSIENGFYLRMTSKTVDGDQVINYSDRFTLVSMRGSTDPKYINGANGAGGDSNVPEAQYNVFVQNSPTSSSVPATSAATNNGNVVTVTAPNGSSSSTGSSIAPTAKPEDSHGIPTPAIIGITIGATAGLILLLLACTWRLYLHRKNKKAQQDITREGKDTAYLGKAELPAGDISSNNSVGARSRPEGSTINLMGELSPDAETFEAASSDKTPEVQGTPVYYELESDWNGWEMTGSSHGRQIQQYDPTRDNK</sequence>
<dbReference type="Proteomes" id="UP000799441">
    <property type="component" value="Unassembled WGS sequence"/>
</dbReference>
<evidence type="ECO:0000256" key="2">
    <source>
        <dbReference type="SAM" id="MobiDB-lite"/>
    </source>
</evidence>
<dbReference type="PANTHER" id="PTHR28154:SF1">
    <property type="entry name" value="CELL WALL SYNTHESIS PROTEIN KNH1-RELATED"/>
    <property type="match status" value="1"/>
</dbReference>
<feature type="compositionally biased region" description="Polar residues" evidence="2">
    <location>
        <begin position="343"/>
        <end position="355"/>
    </location>
</feature>
<dbReference type="GO" id="GO:0006078">
    <property type="term" value="P:(1-&gt;6)-beta-D-glucan biosynthetic process"/>
    <property type="evidence" value="ECO:0007669"/>
    <property type="project" value="InterPro"/>
</dbReference>
<dbReference type="GO" id="GO:0005576">
    <property type="term" value="C:extracellular region"/>
    <property type="evidence" value="ECO:0007669"/>
    <property type="project" value="TreeGrafter"/>
</dbReference>
<organism evidence="5 6">
    <name type="scientific">Polychaeton citri CBS 116435</name>
    <dbReference type="NCBI Taxonomy" id="1314669"/>
    <lineage>
        <taxon>Eukaryota</taxon>
        <taxon>Fungi</taxon>
        <taxon>Dikarya</taxon>
        <taxon>Ascomycota</taxon>
        <taxon>Pezizomycotina</taxon>
        <taxon>Dothideomycetes</taxon>
        <taxon>Dothideomycetidae</taxon>
        <taxon>Capnodiales</taxon>
        <taxon>Capnodiaceae</taxon>
        <taxon>Polychaeton</taxon>
    </lineage>
</organism>
<proteinExistence type="predicted"/>
<dbReference type="OrthoDB" id="2432613at2759"/>
<dbReference type="GO" id="GO:0031505">
    <property type="term" value="P:fungal-type cell wall organization"/>
    <property type="evidence" value="ECO:0007669"/>
    <property type="project" value="TreeGrafter"/>
</dbReference>
<evidence type="ECO:0000313" key="6">
    <source>
        <dbReference type="Proteomes" id="UP000799441"/>
    </source>
</evidence>
<dbReference type="PANTHER" id="PTHR28154">
    <property type="entry name" value="CELL WALL SYNTHESIS PROTEIN KNH1-RELATED"/>
    <property type="match status" value="1"/>
</dbReference>
<keyword evidence="3" id="KW-1133">Transmembrane helix</keyword>
<reference evidence="5" key="1">
    <citation type="journal article" date="2020" name="Stud. Mycol.">
        <title>101 Dothideomycetes genomes: a test case for predicting lifestyles and emergence of pathogens.</title>
        <authorList>
            <person name="Haridas S."/>
            <person name="Albert R."/>
            <person name="Binder M."/>
            <person name="Bloem J."/>
            <person name="Labutti K."/>
            <person name="Salamov A."/>
            <person name="Andreopoulos B."/>
            <person name="Baker S."/>
            <person name="Barry K."/>
            <person name="Bills G."/>
            <person name="Bluhm B."/>
            <person name="Cannon C."/>
            <person name="Castanera R."/>
            <person name="Culley D."/>
            <person name="Daum C."/>
            <person name="Ezra D."/>
            <person name="Gonzalez J."/>
            <person name="Henrissat B."/>
            <person name="Kuo A."/>
            <person name="Liang C."/>
            <person name="Lipzen A."/>
            <person name="Lutzoni F."/>
            <person name="Magnuson J."/>
            <person name="Mondo S."/>
            <person name="Nolan M."/>
            <person name="Ohm R."/>
            <person name="Pangilinan J."/>
            <person name="Park H.-J."/>
            <person name="Ramirez L."/>
            <person name="Alfaro M."/>
            <person name="Sun H."/>
            <person name="Tritt A."/>
            <person name="Yoshinaga Y."/>
            <person name="Zwiers L.-H."/>
            <person name="Turgeon B."/>
            <person name="Goodwin S."/>
            <person name="Spatafora J."/>
            <person name="Crous P."/>
            <person name="Grigoriev I."/>
        </authorList>
    </citation>
    <scope>NUCLEOTIDE SEQUENCE</scope>
    <source>
        <strain evidence="5">CBS 116435</strain>
    </source>
</reference>
<comment type="caution">
    <text evidence="5">The sequence shown here is derived from an EMBL/GenBank/DDBJ whole genome shotgun (WGS) entry which is preliminary data.</text>
</comment>
<evidence type="ECO:0000259" key="4">
    <source>
        <dbReference type="Pfam" id="PF10342"/>
    </source>
</evidence>
<accession>A0A9P4Q2A0</accession>
<name>A0A9P4Q2A0_9PEZI</name>
<keyword evidence="3" id="KW-0472">Membrane</keyword>
<feature type="region of interest" description="Disordered" evidence="2">
    <location>
        <begin position="199"/>
        <end position="219"/>
    </location>
</feature>
<keyword evidence="1" id="KW-0732">Signal</keyword>
<feature type="region of interest" description="Disordered" evidence="2">
    <location>
        <begin position="341"/>
        <end position="361"/>
    </location>
</feature>
<dbReference type="InterPro" id="IPR045328">
    <property type="entry name" value="Kre9/Knh1"/>
</dbReference>